<evidence type="ECO:0000256" key="1">
    <source>
        <dbReference type="ARBA" id="ARBA00006484"/>
    </source>
</evidence>
<dbReference type="InterPro" id="IPR036291">
    <property type="entry name" value="NAD(P)-bd_dom_sf"/>
</dbReference>
<gene>
    <name evidence="4" type="ORF">C8A05DRAFT_19533</name>
</gene>
<accession>A0AAN6MD40</accession>
<dbReference type="InterPro" id="IPR020904">
    <property type="entry name" value="Sc_DH/Rdtase_CS"/>
</dbReference>
<dbReference type="GO" id="GO:0016614">
    <property type="term" value="F:oxidoreductase activity, acting on CH-OH group of donors"/>
    <property type="evidence" value="ECO:0007669"/>
    <property type="project" value="UniProtKB-ARBA"/>
</dbReference>
<evidence type="ECO:0000256" key="2">
    <source>
        <dbReference type="ARBA" id="ARBA00022857"/>
    </source>
</evidence>
<sequence>MSLAGKVAIITGASKGIGRATAERLAADGASVVINYLSDSKAADELVAQIGADRALAVQADASKIPDLEKLVDAAVAKFGHIDLVMPNAGIMGMHTLSSATESAFDAHMALNVKGPLFLVQKAAPHIRPGGRVVFVSTGLNTATGVSPAYLLYVASKGAVDQMVRALAKELAPRGITVNAVAPGPTGTELFYKGKSEEVLEMLRRQSPFGRFGEPDEVADVVAFLAGEGSRWVSGQVLRVNGANMV</sequence>
<dbReference type="Gene3D" id="3.40.50.720">
    <property type="entry name" value="NAD(P)-binding Rossmann-like Domain"/>
    <property type="match status" value="1"/>
</dbReference>
<name>A0AAN6MD40_9PEZI</name>
<keyword evidence="3" id="KW-0560">Oxidoreductase</keyword>
<dbReference type="PANTHER" id="PTHR48107">
    <property type="entry name" value="NADPH-DEPENDENT ALDEHYDE REDUCTASE-LIKE PROTEIN, CHLOROPLASTIC-RELATED"/>
    <property type="match status" value="1"/>
</dbReference>
<dbReference type="AlphaFoldDB" id="A0AAN6MD40"/>
<dbReference type="Proteomes" id="UP001303889">
    <property type="component" value="Unassembled WGS sequence"/>
</dbReference>
<comment type="caution">
    <text evidence="4">The sequence shown here is derived from an EMBL/GenBank/DDBJ whole genome shotgun (WGS) entry which is preliminary data.</text>
</comment>
<dbReference type="PROSITE" id="PS00061">
    <property type="entry name" value="ADH_SHORT"/>
    <property type="match status" value="1"/>
</dbReference>
<dbReference type="InterPro" id="IPR002347">
    <property type="entry name" value="SDR_fam"/>
</dbReference>
<dbReference type="EMBL" id="MU856075">
    <property type="protein sequence ID" value="KAK3897758.1"/>
    <property type="molecule type" value="Genomic_DNA"/>
</dbReference>
<evidence type="ECO:0000256" key="3">
    <source>
        <dbReference type="ARBA" id="ARBA00023002"/>
    </source>
</evidence>
<dbReference type="SUPFAM" id="SSF51735">
    <property type="entry name" value="NAD(P)-binding Rossmann-fold domains"/>
    <property type="match status" value="1"/>
</dbReference>
<dbReference type="PANTHER" id="PTHR48107:SF7">
    <property type="entry name" value="RE15974P"/>
    <property type="match status" value="1"/>
</dbReference>
<keyword evidence="2" id="KW-0521">NADP</keyword>
<dbReference type="PRINTS" id="PR00081">
    <property type="entry name" value="GDHRDH"/>
</dbReference>
<reference evidence="4" key="1">
    <citation type="journal article" date="2023" name="Mol. Phylogenet. Evol.">
        <title>Genome-scale phylogeny and comparative genomics of the fungal order Sordariales.</title>
        <authorList>
            <person name="Hensen N."/>
            <person name="Bonometti L."/>
            <person name="Westerberg I."/>
            <person name="Brannstrom I.O."/>
            <person name="Guillou S."/>
            <person name="Cros-Aarteil S."/>
            <person name="Calhoun S."/>
            <person name="Haridas S."/>
            <person name="Kuo A."/>
            <person name="Mondo S."/>
            <person name="Pangilinan J."/>
            <person name="Riley R."/>
            <person name="LaButti K."/>
            <person name="Andreopoulos B."/>
            <person name="Lipzen A."/>
            <person name="Chen C."/>
            <person name="Yan M."/>
            <person name="Daum C."/>
            <person name="Ng V."/>
            <person name="Clum A."/>
            <person name="Steindorff A."/>
            <person name="Ohm R.A."/>
            <person name="Martin F."/>
            <person name="Silar P."/>
            <person name="Natvig D.O."/>
            <person name="Lalanne C."/>
            <person name="Gautier V."/>
            <person name="Ament-Velasquez S.L."/>
            <person name="Kruys A."/>
            <person name="Hutchinson M.I."/>
            <person name="Powell A.J."/>
            <person name="Barry K."/>
            <person name="Miller A.N."/>
            <person name="Grigoriev I.V."/>
            <person name="Debuchy R."/>
            <person name="Gladieux P."/>
            <person name="Hiltunen Thoren M."/>
            <person name="Johannesson H."/>
        </authorList>
    </citation>
    <scope>NUCLEOTIDE SEQUENCE</scope>
    <source>
        <strain evidence="4">CBS 103.79</strain>
    </source>
</reference>
<evidence type="ECO:0000313" key="5">
    <source>
        <dbReference type="Proteomes" id="UP001303889"/>
    </source>
</evidence>
<dbReference type="PRINTS" id="PR00080">
    <property type="entry name" value="SDRFAMILY"/>
</dbReference>
<protein>
    <submittedName>
        <fullName evidence="4">Uncharacterized protein</fullName>
    </submittedName>
</protein>
<dbReference type="Pfam" id="PF13561">
    <property type="entry name" value="adh_short_C2"/>
    <property type="match status" value="1"/>
</dbReference>
<evidence type="ECO:0000313" key="4">
    <source>
        <dbReference type="EMBL" id="KAK3897758.1"/>
    </source>
</evidence>
<dbReference type="FunFam" id="3.40.50.720:FF:000084">
    <property type="entry name" value="Short-chain dehydrogenase reductase"/>
    <property type="match status" value="1"/>
</dbReference>
<keyword evidence="5" id="KW-1185">Reference proteome</keyword>
<comment type="similarity">
    <text evidence="1">Belongs to the short-chain dehydrogenases/reductases (SDR) family.</text>
</comment>
<proteinExistence type="inferred from homology"/>
<reference evidence="4" key="2">
    <citation type="submission" date="2023-05" db="EMBL/GenBank/DDBJ databases">
        <authorList>
            <consortium name="Lawrence Berkeley National Laboratory"/>
            <person name="Steindorff A."/>
            <person name="Hensen N."/>
            <person name="Bonometti L."/>
            <person name="Westerberg I."/>
            <person name="Brannstrom I.O."/>
            <person name="Guillou S."/>
            <person name="Cros-Aarteil S."/>
            <person name="Calhoun S."/>
            <person name="Haridas S."/>
            <person name="Kuo A."/>
            <person name="Mondo S."/>
            <person name="Pangilinan J."/>
            <person name="Riley R."/>
            <person name="Labutti K."/>
            <person name="Andreopoulos B."/>
            <person name="Lipzen A."/>
            <person name="Chen C."/>
            <person name="Yanf M."/>
            <person name="Daum C."/>
            <person name="Ng V."/>
            <person name="Clum A."/>
            <person name="Ohm R."/>
            <person name="Martin F."/>
            <person name="Silar P."/>
            <person name="Natvig D."/>
            <person name="Lalanne C."/>
            <person name="Gautier V."/>
            <person name="Ament-Velasquez S.L."/>
            <person name="Kruys A."/>
            <person name="Hutchinson M.I."/>
            <person name="Powell A.J."/>
            <person name="Barry K."/>
            <person name="Miller A.N."/>
            <person name="Grigoriev I.V."/>
            <person name="Debuchy R."/>
            <person name="Gladieux P."/>
            <person name="Thoren M.H."/>
            <person name="Johannesson H."/>
        </authorList>
    </citation>
    <scope>NUCLEOTIDE SEQUENCE</scope>
    <source>
        <strain evidence="4">CBS 103.79</strain>
    </source>
</reference>
<organism evidence="4 5">
    <name type="scientific">Staphylotrichum tortipilum</name>
    <dbReference type="NCBI Taxonomy" id="2831512"/>
    <lineage>
        <taxon>Eukaryota</taxon>
        <taxon>Fungi</taxon>
        <taxon>Dikarya</taxon>
        <taxon>Ascomycota</taxon>
        <taxon>Pezizomycotina</taxon>
        <taxon>Sordariomycetes</taxon>
        <taxon>Sordariomycetidae</taxon>
        <taxon>Sordariales</taxon>
        <taxon>Chaetomiaceae</taxon>
        <taxon>Staphylotrichum</taxon>
    </lineage>
</organism>